<dbReference type="EMBL" id="CP097511">
    <property type="protein sequence ID" value="URE42843.1"/>
    <property type="molecule type" value="Genomic_DNA"/>
</dbReference>
<organism evidence="3 4">
    <name type="scientific">Musa troglodytarum</name>
    <name type="common">fe'i banana</name>
    <dbReference type="NCBI Taxonomy" id="320322"/>
    <lineage>
        <taxon>Eukaryota</taxon>
        <taxon>Viridiplantae</taxon>
        <taxon>Streptophyta</taxon>
        <taxon>Embryophyta</taxon>
        <taxon>Tracheophyta</taxon>
        <taxon>Spermatophyta</taxon>
        <taxon>Magnoliopsida</taxon>
        <taxon>Liliopsida</taxon>
        <taxon>Zingiberales</taxon>
        <taxon>Musaceae</taxon>
        <taxon>Musa</taxon>
    </lineage>
</organism>
<sequence>MYAKSLLIVGIDGQDPFITSLQRAISRSNVWSYTPIYRYKTIRDYIRLRVRVRVRVGSYGTTRRHTSPLLPFPSSIQPPSPSHLLIVTARHLSLSLSLSLSSVSALASFFLGFPLSQERRTQGVRGRNSITRLASSLLVVLREGSRLNLGREITMAILDDGVRVSRMDDDSSPGSRRGASSQEDEEEPSAKSAKVESDASLASDVDSGIRSDEFDSSELGEPGTLLCQVGNQSCGIPLELFDLPDLGSVLSLETWNDCLSEQERFMLAEYLPDMDQETFGRTLKELFSAQNFHFGSPLETLFSQLKGGLLDPDIVLYRRCLIFLKQREHYHCLCKYHNSMVRNLGIIKDAWQNYAVYGIEERLQLLNVLRNQRPLSYERNGNFGSVTNIESAETWKLNKQFKMGQQFAKPSFDGMPRGIGMGHDMVKFGKEYSKGVLKVAASKVLAQENGGATSRYSSASKYRTDSKASVAMQHLALPHQSEFAGYDVRAAKRSRHNVTGDNDNLDEQYVGSQGWVAGHRSAGGMNSLLKLGKKQKLQKRYDIGMHSDEDAKVYGGFTCAHGKITNADQVVTIASYGRESSEHTKKAKYFEGDWVYPTAGQAQDSMVTQSMQRSKMHEEAISSGHPVKPDDWTSRAKRSKVRIMYKAGKSSAVYDLENKYYQPVSTQMGDTSLHNEPRARILQGQRKNNLTRYEGLGVDHSSGTTKISQAEETESDSSDQAEGDGDFSPSRNWRHQSDDVGGKYSGFVRSRYDFKEPNKLMKVDKEGYSDFSDVGRSRHSPDVESYSATEKHSRLEKKGLVPHQSEKLACTEKKRKRMVDHSPQHSFYSHDYGCGLMAEYMENLDGNSRLRGSKHLTNRPGNMMEDSNVQTVGTTHEKSSMPLLECNSAAKKPKRKVNSHYPNVADEFPHLESRPKQQMDDANAIRKHKKKEDAKIDTSTVITPDMVITEQDIRDIEPKEKPQRKPSVLITPTIHTGFSFSIIHLLSAVRKVMITHMEDATMIVNNLKKDESRPQQMTEDQNNLHQVANGTHVSHSLEHLDKHTSKFAGHKDLPSLTVQQIVNRVRLNPGDPCILETREPLQDLVWGVLKIFSSKTAPLGAKSWKPLVLYEKSDRSWYWVGPVAPSSFDNNNAEEESSSETWGIPHKMLVKLVDAFANWLIIGQETLQQIGNLPPPPTSLHLNLDEKERFKGLRAQKSLNTINPSSVEVREYFRREEFLRYSVPDRAFFYTAADGKKSIVAPLRKGGGKPTSKARGHFMLKHNRPPHITILCLVRDAAARLPGSIGTRADVCTLLRDSQYIVDQVSDVQMNQVVSGALDRLHYERDPCVQFDNEKKLWVYLHRDREEEDFEDDGTSSTKKWKRQKKDSIDQSGSGAVNDVDTGTSAVGGSSALPYHDYDVNVDISSIRTGGNADLVSDGMGGNMENLHSHMASATASKHQGNWGLLGLNQTSENRLLCQENSTGCF</sequence>
<feature type="compositionally biased region" description="Acidic residues" evidence="1">
    <location>
        <begin position="711"/>
        <end position="725"/>
    </location>
</feature>
<protein>
    <submittedName>
        <fullName evidence="3">Nuclear factor related to kappa-B-binding protein, related</fullName>
    </submittedName>
</protein>
<dbReference type="InterPro" id="IPR024867">
    <property type="entry name" value="NFRKB"/>
</dbReference>
<feature type="compositionally biased region" description="Basic and acidic residues" evidence="1">
    <location>
        <begin position="770"/>
        <end position="782"/>
    </location>
</feature>
<dbReference type="PANTHER" id="PTHR13052:SF0">
    <property type="entry name" value="DNA-BINDING PROTEIN-LIKE"/>
    <property type="match status" value="1"/>
</dbReference>
<feature type="region of interest" description="Disordered" evidence="1">
    <location>
        <begin position="1348"/>
        <end position="1385"/>
    </location>
</feature>
<dbReference type="GO" id="GO:0031011">
    <property type="term" value="C:Ino80 complex"/>
    <property type="evidence" value="ECO:0007669"/>
    <property type="project" value="InterPro"/>
</dbReference>
<proteinExistence type="predicted"/>
<feature type="compositionally biased region" description="Polar residues" evidence="1">
    <location>
        <begin position="1370"/>
        <end position="1385"/>
    </location>
</feature>
<dbReference type="OrthoDB" id="70874at2759"/>
<name>A0A9E7I8F8_9LILI</name>
<evidence type="ECO:0000259" key="2">
    <source>
        <dbReference type="Pfam" id="PF25793"/>
    </source>
</evidence>
<gene>
    <name evidence="3" type="ORF">MUK42_13972</name>
</gene>
<dbReference type="InterPro" id="IPR057748">
    <property type="entry name" value="NFRKB_WH_2"/>
</dbReference>
<feature type="region of interest" description="Disordered" evidence="1">
    <location>
        <begin position="770"/>
        <end position="795"/>
    </location>
</feature>
<feature type="domain" description="Nuclear factor related to kappa-B-binding protein second winged helix" evidence="2">
    <location>
        <begin position="1210"/>
        <end position="1348"/>
    </location>
</feature>
<feature type="compositionally biased region" description="Polar residues" evidence="1">
    <location>
        <begin position="701"/>
        <end position="710"/>
    </location>
</feature>
<keyword evidence="4" id="KW-1185">Reference proteome</keyword>
<evidence type="ECO:0000256" key="1">
    <source>
        <dbReference type="SAM" id="MobiDB-lite"/>
    </source>
</evidence>
<accession>A0A9E7I8F8</accession>
<dbReference type="Proteomes" id="UP001055439">
    <property type="component" value="Chromosome 9"/>
</dbReference>
<dbReference type="Pfam" id="PF25793">
    <property type="entry name" value="WHD_2nd_NFRKB"/>
    <property type="match status" value="1"/>
</dbReference>
<dbReference type="CDD" id="cd21865">
    <property type="entry name" value="DEUBAD_NFRKB"/>
    <property type="match status" value="1"/>
</dbReference>
<evidence type="ECO:0000313" key="4">
    <source>
        <dbReference type="Proteomes" id="UP001055439"/>
    </source>
</evidence>
<feature type="compositionally biased region" description="Polar residues" evidence="1">
    <location>
        <begin position="172"/>
        <end position="181"/>
    </location>
</feature>
<reference evidence="3" key="1">
    <citation type="submission" date="2022-05" db="EMBL/GenBank/DDBJ databases">
        <title>The Musa troglodytarum L. genome provides insights into the mechanism of non-climacteric behaviour and enrichment of carotenoids.</title>
        <authorList>
            <person name="Wang J."/>
        </authorList>
    </citation>
    <scope>NUCLEOTIDE SEQUENCE</scope>
    <source>
        <tissue evidence="3">Leaf</tissue>
    </source>
</reference>
<evidence type="ECO:0000313" key="3">
    <source>
        <dbReference type="EMBL" id="URE42843.1"/>
    </source>
</evidence>
<feature type="region of interest" description="Disordered" evidence="1">
    <location>
        <begin position="164"/>
        <end position="217"/>
    </location>
</feature>
<dbReference type="PANTHER" id="PTHR13052">
    <property type="entry name" value="NFRKB-RELATED"/>
    <property type="match status" value="1"/>
</dbReference>
<feature type="region of interest" description="Disordered" evidence="1">
    <location>
        <begin position="679"/>
        <end position="740"/>
    </location>
</feature>